<dbReference type="Proteomes" id="UP000770661">
    <property type="component" value="Unassembled WGS sequence"/>
</dbReference>
<protein>
    <submittedName>
        <fullName evidence="2">Uncharacterized protein</fullName>
    </submittedName>
</protein>
<gene>
    <name evidence="2" type="ORF">GWK47_048207</name>
</gene>
<organism evidence="2 3">
    <name type="scientific">Chionoecetes opilio</name>
    <name type="common">Atlantic snow crab</name>
    <name type="synonym">Cancer opilio</name>
    <dbReference type="NCBI Taxonomy" id="41210"/>
    <lineage>
        <taxon>Eukaryota</taxon>
        <taxon>Metazoa</taxon>
        <taxon>Ecdysozoa</taxon>
        <taxon>Arthropoda</taxon>
        <taxon>Crustacea</taxon>
        <taxon>Multicrustacea</taxon>
        <taxon>Malacostraca</taxon>
        <taxon>Eumalacostraca</taxon>
        <taxon>Eucarida</taxon>
        <taxon>Decapoda</taxon>
        <taxon>Pleocyemata</taxon>
        <taxon>Brachyura</taxon>
        <taxon>Eubrachyura</taxon>
        <taxon>Majoidea</taxon>
        <taxon>Majidae</taxon>
        <taxon>Chionoecetes</taxon>
    </lineage>
</organism>
<accession>A0A8J5CUJ9</accession>
<keyword evidence="3" id="KW-1185">Reference proteome</keyword>
<evidence type="ECO:0000313" key="2">
    <source>
        <dbReference type="EMBL" id="KAG0720600.1"/>
    </source>
</evidence>
<feature type="compositionally biased region" description="Polar residues" evidence="1">
    <location>
        <begin position="58"/>
        <end position="69"/>
    </location>
</feature>
<reference evidence="2" key="1">
    <citation type="submission" date="2020-07" db="EMBL/GenBank/DDBJ databases">
        <title>The High-quality genome of the commercially important snow crab, Chionoecetes opilio.</title>
        <authorList>
            <person name="Jeong J.-H."/>
            <person name="Ryu S."/>
        </authorList>
    </citation>
    <scope>NUCLEOTIDE SEQUENCE</scope>
    <source>
        <strain evidence="2">MADBK_172401_WGS</strain>
        <tissue evidence="2">Digestive gland</tissue>
    </source>
</reference>
<evidence type="ECO:0000256" key="1">
    <source>
        <dbReference type="SAM" id="MobiDB-lite"/>
    </source>
</evidence>
<dbReference type="EMBL" id="JACEEZ010012612">
    <property type="protein sequence ID" value="KAG0720600.1"/>
    <property type="molecule type" value="Genomic_DNA"/>
</dbReference>
<name>A0A8J5CUJ9_CHIOP</name>
<feature type="region of interest" description="Disordered" evidence="1">
    <location>
        <begin position="45"/>
        <end position="74"/>
    </location>
</feature>
<proteinExistence type="predicted"/>
<comment type="caution">
    <text evidence="2">The sequence shown here is derived from an EMBL/GenBank/DDBJ whole genome shotgun (WGS) entry which is preliminary data.</text>
</comment>
<sequence>MAESEGVSLVVEGFLGFPRSTRQPTWLPDNTGAQEPVHNCRAGKSRTLNSLFPPPPVSCNTQQNNSGDPNSFKLRRRMQRPTGSGIAHSLASKNLTRVLKLERAEGHQEVRASTRPMMSPITTRWKSSVSIVLIRNRGELF</sequence>
<evidence type="ECO:0000313" key="3">
    <source>
        <dbReference type="Proteomes" id="UP000770661"/>
    </source>
</evidence>
<dbReference type="AlphaFoldDB" id="A0A8J5CUJ9"/>